<dbReference type="Proteomes" id="UP000026915">
    <property type="component" value="Chromosome 1"/>
</dbReference>
<reference evidence="2 3" key="1">
    <citation type="journal article" date="2013" name="Genome Biol.">
        <title>The genome sequence of the most widely cultivated cacao type and its use to identify candidate genes regulating pod color.</title>
        <authorList>
            <person name="Motamayor J.C."/>
            <person name="Mockaitis K."/>
            <person name="Schmutz J."/>
            <person name="Haiminen N."/>
            <person name="Iii D.L."/>
            <person name="Cornejo O."/>
            <person name="Findley S.D."/>
            <person name="Zheng P."/>
            <person name="Utro F."/>
            <person name="Royaert S."/>
            <person name="Saski C."/>
            <person name="Jenkins J."/>
            <person name="Podicheti R."/>
            <person name="Zhao M."/>
            <person name="Scheffler B.E."/>
            <person name="Stack J.C."/>
            <person name="Feltus F.A."/>
            <person name="Mustiga G.M."/>
            <person name="Amores F."/>
            <person name="Phillips W."/>
            <person name="Marelli J.P."/>
            <person name="May G.D."/>
            <person name="Shapiro H."/>
            <person name="Ma J."/>
            <person name="Bustamante C.D."/>
            <person name="Schnell R.J."/>
            <person name="Main D."/>
            <person name="Gilbert D."/>
            <person name="Parida L."/>
            <person name="Kuhn D.N."/>
        </authorList>
    </citation>
    <scope>NUCLEOTIDE SEQUENCE [LARGE SCALE GENOMIC DNA]</scope>
    <source>
        <strain evidence="3">cv. Matina 1-6</strain>
    </source>
</reference>
<proteinExistence type="predicted"/>
<sequence>MLLSYNLISNPLSLQLLKLFKSLSQTFSIAKEHKVSMETRKHQGTQAPIQLISSFYFLKLVAKILVPLSVLSVILSYPLLCNFHILAYGLQLFNFSIGKNYMFLLCNGLLVFIATSSGLIRSSSVKTDSKAEKTIKRKGCSQREQLESSEKKGSIEKAKVTIEVDLEARESQMDSLALVQGTEDVPVVVQDEGEEQSSELIVVEEDEDEGLGLMSKEELNKKCEEFIRKMKEGIQFEARQLIMVQ</sequence>
<name>A0A061DU36_THECC</name>
<dbReference type="EMBL" id="CM001879">
    <property type="protein sequence ID" value="EOX93508.1"/>
    <property type="molecule type" value="Genomic_DNA"/>
</dbReference>
<keyword evidence="1" id="KW-1133">Transmembrane helix</keyword>
<keyword evidence="3" id="KW-1185">Reference proteome</keyword>
<gene>
    <name evidence="2" type="ORF">TCM_002397</name>
</gene>
<dbReference type="PANTHER" id="PTHR34947">
    <property type="entry name" value="TRANSMEMBRANE PROTEIN"/>
    <property type="match status" value="1"/>
</dbReference>
<keyword evidence="1" id="KW-0812">Transmembrane</keyword>
<evidence type="ECO:0000256" key="1">
    <source>
        <dbReference type="SAM" id="Phobius"/>
    </source>
</evidence>
<evidence type="ECO:0000313" key="3">
    <source>
        <dbReference type="Proteomes" id="UP000026915"/>
    </source>
</evidence>
<feature type="transmembrane region" description="Helical" evidence="1">
    <location>
        <begin position="100"/>
        <end position="120"/>
    </location>
</feature>
<organism evidence="2 3">
    <name type="scientific">Theobroma cacao</name>
    <name type="common">Cacao</name>
    <name type="synonym">Cocoa</name>
    <dbReference type="NCBI Taxonomy" id="3641"/>
    <lineage>
        <taxon>Eukaryota</taxon>
        <taxon>Viridiplantae</taxon>
        <taxon>Streptophyta</taxon>
        <taxon>Embryophyta</taxon>
        <taxon>Tracheophyta</taxon>
        <taxon>Spermatophyta</taxon>
        <taxon>Magnoliopsida</taxon>
        <taxon>eudicotyledons</taxon>
        <taxon>Gunneridae</taxon>
        <taxon>Pentapetalae</taxon>
        <taxon>rosids</taxon>
        <taxon>malvids</taxon>
        <taxon>Malvales</taxon>
        <taxon>Malvaceae</taxon>
        <taxon>Byttnerioideae</taxon>
        <taxon>Theobroma</taxon>
    </lineage>
</organism>
<keyword evidence="1" id="KW-0472">Membrane</keyword>
<protein>
    <submittedName>
        <fullName evidence="2">Uncharacterized protein</fullName>
    </submittedName>
</protein>
<dbReference type="eggNOG" id="ENOG502S3KY">
    <property type="taxonomic scope" value="Eukaryota"/>
</dbReference>
<feature type="transmembrane region" description="Helical" evidence="1">
    <location>
        <begin position="60"/>
        <end position="80"/>
    </location>
</feature>
<dbReference type="STRING" id="3641.A0A061DU36"/>
<accession>A0A061DU36</accession>
<evidence type="ECO:0000313" key="2">
    <source>
        <dbReference type="EMBL" id="EOX93508.1"/>
    </source>
</evidence>
<dbReference type="AlphaFoldDB" id="A0A061DU36"/>
<dbReference type="Gramene" id="EOX93508">
    <property type="protein sequence ID" value="EOX93508"/>
    <property type="gene ID" value="TCM_002397"/>
</dbReference>
<dbReference type="InParanoid" id="A0A061DU36"/>
<dbReference type="PANTHER" id="PTHR34947:SF3">
    <property type="entry name" value="TRANSMEMBRANE PROTEIN"/>
    <property type="match status" value="1"/>
</dbReference>
<dbReference type="HOGENOM" id="CLU_099249_0_0_1"/>
<dbReference type="OMA" id="NFHILAY"/>